<keyword evidence="2" id="KW-1185">Reference proteome</keyword>
<accession>A0A177I7E6</accession>
<dbReference type="OrthoDB" id="4407412at2"/>
<dbReference type="RefSeq" id="WP_066841268.1">
    <property type="nucleotide sequence ID" value="NZ_LSTQ01000028.1"/>
</dbReference>
<organism evidence="1 2">
    <name type="scientific">Corynebacterium stationis</name>
    <dbReference type="NCBI Taxonomy" id="1705"/>
    <lineage>
        <taxon>Bacteria</taxon>
        <taxon>Bacillati</taxon>
        <taxon>Actinomycetota</taxon>
        <taxon>Actinomycetes</taxon>
        <taxon>Mycobacteriales</taxon>
        <taxon>Corynebacteriaceae</taxon>
        <taxon>Corynebacterium</taxon>
    </lineage>
</organism>
<gene>
    <name evidence="1" type="ORF">AYJ05_12210</name>
</gene>
<evidence type="ECO:0000313" key="2">
    <source>
        <dbReference type="Proteomes" id="UP000076947"/>
    </source>
</evidence>
<dbReference type="EMBL" id="LSTQ01000028">
    <property type="protein sequence ID" value="OAH24748.1"/>
    <property type="molecule type" value="Genomic_DNA"/>
</dbReference>
<comment type="caution">
    <text evidence="1">The sequence shown here is derived from an EMBL/GenBank/DDBJ whole genome shotgun (WGS) entry which is preliminary data.</text>
</comment>
<sequence>MYIESKGDGGISKLYADRLLDLEKKSRATLVELQAKDNPIIPSDLKMDDLGSEEFPREVVECIRDSELSQTERHELITYLLGCWYLDRIGGSWTYVPMPVDMPSVYLGFGIGIANESGTVLANIAESARDIVEGADMDFKEALFNANVESSKKSSDSRR</sequence>
<proteinExistence type="predicted"/>
<dbReference type="Proteomes" id="UP000076947">
    <property type="component" value="Unassembled WGS sequence"/>
</dbReference>
<dbReference type="AlphaFoldDB" id="A0A177I7E6"/>
<protein>
    <submittedName>
        <fullName evidence="1">Uncharacterized protein</fullName>
    </submittedName>
</protein>
<name>A0A177I7E6_9CORY</name>
<evidence type="ECO:0000313" key="1">
    <source>
        <dbReference type="EMBL" id="OAH24748.1"/>
    </source>
</evidence>
<reference evidence="2" key="1">
    <citation type="submission" date="2016-02" db="EMBL/GenBank/DDBJ databases">
        <authorList>
            <person name="Kaur G."/>
            <person name="Nair G.R."/>
            <person name="Mayilraj S."/>
        </authorList>
    </citation>
    <scope>NUCLEOTIDE SEQUENCE [LARGE SCALE GENOMIC DNA]</scope>
    <source>
        <strain evidence="2">GA-15</strain>
    </source>
</reference>